<dbReference type="Proteomes" id="UP001321473">
    <property type="component" value="Unassembled WGS sequence"/>
</dbReference>
<organism evidence="2 3">
    <name type="scientific">Amblyomma americanum</name>
    <name type="common">Lone star tick</name>
    <dbReference type="NCBI Taxonomy" id="6943"/>
    <lineage>
        <taxon>Eukaryota</taxon>
        <taxon>Metazoa</taxon>
        <taxon>Ecdysozoa</taxon>
        <taxon>Arthropoda</taxon>
        <taxon>Chelicerata</taxon>
        <taxon>Arachnida</taxon>
        <taxon>Acari</taxon>
        <taxon>Parasitiformes</taxon>
        <taxon>Ixodida</taxon>
        <taxon>Ixodoidea</taxon>
        <taxon>Ixodidae</taxon>
        <taxon>Amblyomminae</taxon>
        <taxon>Amblyomma</taxon>
    </lineage>
</organism>
<sequence>MHLVSVGKHALVIDEANAERAKKGTGRNADGFDDEYFPNNDSRVDGDAFGTDECDGDDECDYGLGGDDDDNMDDDEDTDCECWCLLELKSEKQRQNFCTKFLHSARHWHQSSREYTSDEKSPW</sequence>
<evidence type="ECO:0000313" key="3">
    <source>
        <dbReference type="Proteomes" id="UP001321473"/>
    </source>
</evidence>
<comment type="caution">
    <text evidence="2">The sequence shown here is derived from an EMBL/GenBank/DDBJ whole genome shotgun (WGS) entry which is preliminary data.</text>
</comment>
<evidence type="ECO:0000256" key="1">
    <source>
        <dbReference type="SAM" id="MobiDB-lite"/>
    </source>
</evidence>
<proteinExistence type="predicted"/>
<accession>A0AAQ4DAF1</accession>
<keyword evidence="3" id="KW-1185">Reference proteome</keyword>
<protein>
    <submittedName>
        <fullName evidence="2">Uncharacterized protein</fullName>
    </submittedName>
</protein>
<feature type="region of interest" description="Disordered" evidence="1">
    <location>
        <begin position="20"/>
        <end position="42"/>
    </location>
</feature>
<gene>
    <name evidence="2" type="ORF">V5799_002927</name>
</gene>
<dbReference type="EMBL" id="JARKHS020033040">
    <property type="protein sequence ID" value="KAK8759441.1"/>
    <property type="molecule type" value="Genomic_DNA"/>
</dbReference>
<name>A0AAQ4DAF1_AMBAM</name>
<evidence type="ECO:0000313" key="2">
    <source>
        <dbReference type="EMBL" id="KAK8759441.1"/>
    </source>
</evidence>
<dbReference type="AlphaFoldDB" id="A0AAQ4DAF1"/>
<reference evidence="2 3" key="1">
    <citation type="journal article" date="2023" name="Arcadia Sci">
        <title>De novo assembly of a long-read Amblyomma americanum tick genome.</title>
        <authorList>
            <person name="Chou S."/>
            <person name="Poskanzer K.E."/>
            <person name="Rollins M."/>
            <person name="Thuy-Boun P.S."/>
        </authorList>
    </citation>
    <scope>NUCLEOTIDE SEQUENCE [LARGE SCALE GENOMIC DNA]</scope>
    <source>
        <strain evidence="2">F_SG_1</strain>
        <tissue evidence="2">Salivary glands</tissue>
    </source>
</reference>